<evidence type="ECO:0000313" key="9">
    <source>
        <dbReference type="Proteomes" id="UP000245207"/>
    </source>
</evidence>
<dbReference type="OrthoDB" id="10055717at2759"/>
<evidence type="ECO:0000256" key="1">
    <source>
        <dbReference type="ARBA" id="ARBA00022679"/>
    </source>
</evidence>
<dbReference type="PANTHER" id="PTHR37984">
    <property type="entry name" value="PROTEIN CBG26694"/>
    <property type="match status" value="1"/>
</dbReference>
<dbReference type="GO" id="GO:0003964">
    <property type="term" value="F:RNA-directed DNA polymerase activity"/>
    <property type="evidence" value="ECO:0007669"/>
    <property type="project" value="UniProtKB-KW"/>
</dbReference>
<keyword evidence="3" id="KW-0540">Nuclease</keyword>
<evidence type="ECO:0000256" key="5">
    <source>
        <dbReference type="ARBA" id="ARBA00022801"/>
    </source>
</evidence>
<evidence type="ECO:0000256" key="4">
    <source>
        <dbReference type="ARBA" id="ARBA00022759"/>
    </source>
</evidence>
<reference evidence="8 9" key="1">
    <citation type="journal article" date="2018" name="Mol. Plant">
        <title>The genome of Artemisia annua provides insight into the evolution of Asteraceae family and artemisinin biosynthesis.</title>
        <authorList>
            <person name="Shen Q."/>
            <person name="Zhang L."/>
            <person name="Liao Z."/>
            <person name="Wang S."/>
            <person name="Yan T."/>
            <person name="Shi P."/>
            <person name="Liu M."/>
            <person name="Fu X."/>
            <person name="Pan Q."/>
            <person name="Wang Y."/>
            <person name="Lv Z."/>
            <person name="Lu X."/>
            <person name="Zhang F."/>
            <person name="Jiang W."/>
            <person name="Ma Y."/>
            <person name="Chen M."/>
            <person name="Hao X."/>
            <person name="Li L."/>
            <person name="Tang Y."/>
            <person name="Lv G."/>
            <person name="Zhou Y."/>
            <person name="Sun X."/>
            <person name="Brodelius P.E."/>
            <person name="Rose J.K.C."/>
            <person name="Tang K."/>
        </authorList>
    </citation>
    <scope>NUCLEOTIDE SEQUENCE [LARGE SCALE GENOMIC DNA]</scope>
    <source>
        <strain evidence="9">cv. Huhao1</strain>
        <tissue evidence="8">Leaf</tissue>
    </source>
</reference>
<keyword evidence="2" id="KW-0548">Nucleotidyltransferase</keyword>
<evidence type="ECO:0000256" key="6">
    <source>
        <dbReference type="ARBA" id="ARBA00022918"/>
    </source>
</evidence>
<dbReference type="GO" id="GO:0003676">
    <property type="term" value="F:nucleic acid binding"/>
    <property type="evidence" value="ECO:0007669"/>
    <property type="project" value="InterPro"/>
</dbReference>
<sequence length="170" mass="19938">MKAIQNGKELLGLDIDGIPLPQSNLSKVLSIDGSQIPQSDSVLLNSSLQVSSNEKTSVLKTEKYKSKLCKYISGTFSETEQKYSTHEKETLACLKTLKKWKIDLLQTRFELRTDSKYVTGFWRYKLQEDYCRGRLIRWQLQLHQFHPYIKYIKSNNNTFADTLTREWKEY</sequence>
<gene>
    <name evidence="8" type="ORF">CTI12_AA602870</name>
</gene>
<organism evidence="8 9">
    <name type="scientific">Artemisia annua</name>
    <name type="common">Sweet wormwood</name>
    <dbReference type="NCBI Taxonomy" id="35608"/>
    <lineage>
        <taxon>Eukaryota</taxon>
        <taxon>Viridiplantae</taxon>
        <taxon>Streptophyta</taxon>
        <taxon>Embryophyta</taxon>
        <taxon>Tracheophyta</taxon>
        <taxon>Spermatophyta</taxon>
        <taxon>Magnoliopsida</taxon>
        <taxon>eudicotyledons</taxon>
        <taxon>Gunneridae</taxon>
        <taxon>Pentapetalae</taxon>
        <taxon>asterids</taxon>
        <taxon>campanulids</taxon>
        <taxon>Asterales</taxon>
        <taxon>Asteraceae</taxon>
        <taxon>Asteroideae</taxon>
        <taxon>Anthemideae</taxon>
        <taxon>Artemisiinae</taxon>
        <taxon>Artemisia</taxon>
    </lineage>
</organism>
<evidence type="ECO:0000256" key="2">
    <source>
        <dbReference type="ARBA" id="ARBA00022695"/>
    </source>
</evidence>
<keyword evidence="9" id="KW-1185">Reference proteome</keyword>
<dbReference type="GO" id="GO:0016787">
    <property type="term" value="F:hydrolase activity"/>
    <property type="evidence" value="ECO:0007669"/>
    <property type="project" value="UniProtKB-KW"/>
</dbReference>
<dbReference type="AlphaFoldDB" id="A0A2U1KH80"/>
<keyword evidence="1" id="KW-0808">Transferase</keyword>
<dbReference type="InterPro" id="IPR043502">
    <property type="entry name" value="DNA/RNA_pol_sf"/>
</dbReference>
<evidence type="ECO:0000313" key="8">
    <source>
        <dbReference type="EMBL" id="PWA36137.1"/>
    </source>
</evidence>
<evidence type="ECO:0000256" key="3">
    <source>
        <dbReference type="ARBA" id="ARBA00022722"/>
    </source>
</evidence>
<name>A0A2U1KH80_ARTAN</name>
<dbReference type="STRING" id="35608.A0A2U1KH80"/>
<dbReference type="GO" id="GO:0004519">
    <property type="term" value="F:endonuclease activity"/>
    <property type="evidence" value="ECO:0007669"/>
    <property type="project" value="UniProtKB-KW"/>
</dbReference>
<dbReference type="PANTHER" id="PTHR37984:SF15">
    <property type="entry name" value="INTEGRASE CATALYTIC DOMAIN-CONTAINING PROTEIN"/>
    <property type="match status" value="1"/>
</dbReference>
<dbReference type="InterPro" id="IPR050951">
    <property type="entry name" value="Retrovirus_Pol_polyprotein"/>
</dbReference>
<proteinExistence type="predicted"/>
<dbReference type="InterPro" id="IPR036397">
    <property type="entry name" value="RNaseH_sf"/>
</dbReference>
<accession>A0A2U1KH80</accession>
<feature type="domain" description="Reverse transcriptase RNase H-like" evidence="7">
    <location>
        <begin position="58"/>
        <end position="145"/>
    </location>
</feature>
<dbReference type="Gene3D" id="3.30.420.10">
    <property type="entry name" value="Ribonuclease H-like superfamily/Ribonuclease H"/>
    <property type="match status" value="1"/>
</dbReference>
<keyword evidence="4" id="KW-0255">Endonuclease</keyword>
<dbReference type="EMBL" id="PKPP01018718">
    <property type="protein sequence ID" value="PWA36137.1"/>
    <property type="molecule type" value="Genomic_DNA"/>
</dbReference>
<protein>
    <submittedName>
        <fullName evidence="8">Reverse transcriptase</fullName>
    </submittedName>
</protein>
<evidence type="ECO:0000259" key="7">
    <source>
        <dbReference type="Pfam" id="PF17917"/>
    </source>
</evidence>
<keyword evidence="5" id="KW-0378">Hydrolase</keyword>
<keyword evidence="6 8" id="KW-0695">RNA-directed DNA polymerase</keyword>
<dbReference type="Pfam" id="PF17917">
    <property type="entry name" value="RT_RNaseH"/>
    <property type="match status" value="1"/>
</dbReference>
<dbReference type="Proteomes" id="UP000245207">
    <property type="component" value="Unassembled WGS sequence"/>
</dbReference>
<comment type="caution">
    <text evidence="8">The sequence shown here is derived from an EMBL/GenBank/DDBJ whole genome shotgun (WGS) entry which is preliminary data.</text>
</comment>
<dbReference type="InterPro" id="IPR041373">
    <property type="entry name" value="RT_RNaseH"/>
</dbReference>
<dbReference type="SUPFAM" id="SSF56672">
    <property type="entry name" value="DNA/RNA polymerases"/>
    <property type="match status" value="1"/>
</dbReference>